<keyword evidence="1" id="KW-0472">Membrane</keyword>
<feature type="transmembrane region" description="Helical" evidence="1">
    <location>
        <begin position="38"/>
        <end position="58"/>
    </location>
</feature>
<comment type="caution">
    <text evidence="2">The sequence shown here is derived from an EMBL/GenBank/DDBJ whole genome shotgun (WGS) entry which is preliminary data.</text>
</comment>
<sequence>MTYDLTHRISITSGVTTSSATLFSIVFVYPAAAGLETLAMAAGCCIMRWSLSALFSLFEQTYMHQHFIVY</sequence>
<proteinExistence type="predicted"/>
<feature type="transmembrane region" description="Helical" evidence="1">
    <location>
        <begin position="12"/>
        <end position="32"/>
    </location>
</feature>
<gene>
    <name evidence="2" type="ORF">AYI68_g3621</name>
</gene>
<protein>
    <submittedName>
        <fullName evidence="2">Uncharacterized protein</fullName>
    </submittedName>
</protein>
<dbReference type="AlphaFoldDB" id="A0A1R0GZC4"/>
<keyword evidence="3" id="KW-1185">Reference proteome</keyword>
<evidence type="ECO:0000313" key="2">
    <source>
        <dbReference type="EMBL" id="OLY82262.1"/>
    </source>
</evidence>
<reference evidence="2 3" key="1">
    <citation type="journal article" date="2016" name="Mol. Biol. Evol.">
        <title>Genome-Wide Survey of Gut Fungi (Harpellales) Reveals the First Horizontally Transferred Ubiquitin Gene from a Mosquito Host.</title>
        <authorList>
            <person name="Wang Y."/>
            <person name="White M.M."/>
            <person name="Kvist S."/>
            <person name="Moncalvo J.M."/>
        </authorList>
    </citation>
    <scope>NUCLEOTIDE SEQUENCE [LARGE SCALE GENOMIC DNA]</scope>
    <source>
        <strain evidence="2 3">ALG-7-W6</strain>
    </source>
</reference>
<keyword evidence="1" id="KW-1133">Transmembrane helix</keyword>
<accession>A0A1R0GZC4</accession>
<dbReference type="EMBL" id="LSSL01001727">
    <property type="protein sequence ID" value="OLY82262.1"/>
    <property type="molecule type" value="Genomic_DNA"/>
</dbReference>
<evidence type="ECO:0000313" key="3">
    <source>
        <dbReference type="Proteomes" id="UP000187455"/>
    </source>
</evidence>
<organism evidence="2 3">
    <name type="scientific">Smittium mucronatum</name>
    <dbReference type="NCBI Taxonomy" id="133383"/>
    <lineage>
        <taxon>Eukaryota</taxon>
        <taxon>Fungi</taxon>
        <taxon>Fungi incertae sedis</taxon>
        <taxon>Zoopagomycota</taxon>
        <taxon>Kickxellomycotina</taxon>
        <taxon>Harpellomycetes</taxon>
        <taxon>Harpellales</taxon>
        <taxon>Legeriomycetaceae</taxon>
        <taxon>Smittium</taxon>
    </lineage>
</organism>
<name>A0A1R0GZC4_9FUNG</name>
<keyword evidence="1" id="KW-0812">Transmembrane</keyword>
<dbReference type="Proteomes" id="UP000187455">
    <property type="component" value="Unassembled WGS sequence"/>
</dbReference>
<evidence type="ECO:0000256" key="1">
    <source>
        <dbReference type="SAM" id="Phobius"/>
    </source>
</evidence>